<feature type="transmembrane region" description="Helical" evidence="1">
    <location>
        <begin position="89"/>
        <end position="109"/>
    </location>
</feature>
<evidence type="ECO:0000313" key="2">
    <source>
        <dbReference type="EMBL" id="SEN92598.1"/>
    </source>
</evidence>
<protein>
    <submittedName>
        <fullName evidence="2">Uncharacterized membrane protein YczE</fullName>
    </submittedName>
</protein>
<sequence length="221" mass="23995">MNLRRMEFLILLWKNKRMWTRGTLFISGLLFMTLGIALTIEANVGTSPFDAVLVGLAERAGMTVGIWEIILAGIFIMINSLLTRTAPELAGLLTAFATGLFLDGWLYLLAGMHLESIISRAGLFLCAQLLLAAGTALYLHTKFAPIPIDRLMLVLIDKLHTSVAVTKTFLYAVCLVSAFLLAGPIGPGTVLTVLLGGILLQYAFIVLQSFGIMPTYESSKS</sequence>
<keyword evidence="1" id="KW-0812">Transmembrane</keyword>
<organism evidence="2 3">
    <name type="scientific">Terribacillus saccharophilus</name>
    <dbReference type="NCBI Taxonomy" id="361277"/>
    <lineage>
        <taxon>Bacteria</taxon>
        <taxon>Bacillati</taxon>
        <taxon>Bacillota</taxon>
        <taxon>Bacilli</taxon>
        <taxon>Bacillales</taxon>
        <taxon>Bacillaceae</taxon>
        <taxon>Terribacillus</taxon>
    </lineage>
</organism>
<dbReference type="Proteomes" id="UP000199735">
    <property type="component" value="Unassembled WGS sequence"/>
</dbReference>
<comment type="caution">
    <text evidence="2">The sequence shown here is derived from an EMBL/GenBank/DDBJ whole genome shotgun (WGS) entry which is preliminary data.</text>
</comment>
<dbReference type="InterPro" id="IPR038750">
    <property type="entry name" value="YczE/YyaS-like"/>
</dbReference>
<dbReference type="PANTHER" id="PTHR40078:SF1">
    <property type="entry name" value="INTEGRAL MEMBRANE PROTEIN"/>
    <property type="match status" value="1"/>
</dbReference>
<evidence type="ECO:0000256" key="1">
    <source>
        <dbReference type="SAM" id="Phobius"/>
    </source>
</evidence>
<feature type="transmembrane region" description="Helical" evidence="1">
    <location>
        <begin position="188"/>
        <end position="212"/>
    </location>
</feature>
<dbReference type="AlphaFoldDB" id="A0AAX2EIS9"/>
<feature type="transmembrane region" description="Helical" evidence="1">
    <location>
        <begin position="21"/>
        <end position="40"/>
    </location>
</feature>
<dbReference type="PANTHER" id="PTHR40078">
    <property type="entry name" value="INTEGRAL MEMBRANE PROTEIN-RELATED"/>
    <property type="match status" value="1"/>
</dbReference>
<reference evidence="2 3" key="1">
    <citation type="submission" date="2016-10" db="EMBL/GenBank/DDBJ databases">
        <authorList>
            <person name="Varghese N."/>
            <person name="Submissions S."/>
        </authorList>
    </citation>
    <scope>NUCLEOTIDE SEQUENCE [LARGE SCALE GENOMIC DNA]</scope>
    <source>
        <strain evidence="2 3">DSM 21619</strain>
    </source>
</reference>
<name>A0AAX2EIS9_9BACI</name>
<dbReference type="Pfam" id="PF19700">
    <property type="entry name" value="DUF6198"/>
    <property type="match status" value="1"/>
</dbReference>
<evidence type="ECO:0000313" key="3">
    <source>
        <dbReference type="Proteomes" id="UP000199735"/>
    </source>
</evidence>
<feature type="transmembrane region" description="Helical" evidence="1">
    <location>
        <begin position="121"/>
        <end position="139"/>
    </location>
</feature>
<keyword evidence="1" id="KW-0472">Membrane</keyword>
<proteinExistence type="predicted"/>
<gene>
    <name evidence="2" type="ORF">SAMN04489762_3096</name>
</gene>
<feature type="transmembrane region" description="Helical" evidence="1">
    <location>
        <begin position="159"/>
        <end position="182"/>
    </location>
</feature>
<dbReference type="EMBL" id="FOCD01000004">
    <property type="protein sequence ID" value="SEN92598.1"/>
    <property type="molecule type" value="Genomic_DNA"/>
</dbReference>
<accession>A0AAX2EIS9</accession>
<keyword evidence="1" id="KW-1133">Transmembrane helix</keyword>
<feature type="transmembrane region" description="Helical" evidence="1">
    <location>
        <begin position="60"/>
        <end position="82"/>
    </location>
</feature>